<feature type="compositionally biased region" description="Polar residues" evidence="1">
    <location>
        <begin position="391"/>
        <end position="401"/>
    </location>
</feature>
<feature type="transmembrane region" description="Helical" evidence="2">
    <location>
        <begin position="366"/>
        <end position="384"/>
    </location>
</feature>
<feature type="transmembrane region" description="Helical" evidence="2">
    <location>
        <begin position="49"/>
        <end position="71"/>
    </location>
</feature>
<evidence type="ECO:0000256" key="2">
    <source>
        <dbReference type="SAM" id="Phobius"/>
    </source>
</evidence>
<keyword evidence="2" id="KW-1133">Transmembrane helix</keyword>
<feature type="transmembrane region" description="Helical" evidence="2">
    <location>
        <begin position="21"/>
        <end position="43"/>
    </location>
</feature>
<dbReference type="Pfam" id="PF07690">
    <property type="entry name" value="MFS_1"/>
    <property type="match status" value="1"/>
</dbReference>
<keyword evidence="2" id="KW-0812">Transmembrane</keyword>
<keyword evidence="2" id="KW-0472">Membrane</keyword>
<organism evidence="3 4">
    <name type="scientific">Kribbella pratensis</name>
    <dbReference type="NCBI Taxonomy" id="2512112"/>
    <lineage>
        <taxon>Bacteria</taxon>
        <taxon>Bacillati</taxon>
        <taxon>Actinomycetota</taxon>
        <taxon>Actinomycetes</taxon>
        <taxon>Propionibacteriales</taxon>
        <taxon>Kribbellaceae</taxon>
        <taxon>Kribbella</taxon>
    </lineage>
</organism>
<accession>A0A4V3GFH8</accession>
<feature type="transmembrane region" description="Helical" evidence="2">
    <location>
        <begin position="247"/>
        <end position="271"/>
    </location>
</feature>
<proteinExistence type="predicted"/>
<dbReference type="InterPro" id="IPR011701">
    <property type="entry name" value="MFS"/>
</dbReference>
<feature type="region of interest" description="Disordered" evidence="1">
    <location>
        <begin position="391"/>
        <end position="436"/>
    </location>
</feature>
<dbReference type="EMBL" id="SODP01000003">
    <property type="protein sequence ID" value="TDW66849.1"/>
    <property type="molecule type" value="Genomic_DNA"/>
</dbReference>
<dbReference type="PANTHER" id="PTHR23542">
    <property type="match status" value="1"/>
</dbReference>
<keyword evidence="4" id="KW-1185">Reference proteome</keyword>
<dbReference type="PANTHER" id="PTHR23542:SF1">
    <property type="entry name" value="MAJOR FACILITATOR SUPERFAMILY (MFS) PROFILE DOMAIN-CONTAINING PROTEIN"/>
    <property type="match status" value="1"/>
</dbReference>
<feature type="transmembrane region" description="Helical" evidence="2">
    <location>
        <begin position="283"/>
        <end position="299"/>
    </location>
</feature>
<feature type="transmembrane region" description="Helical" evidence="2">
    <location>
        <begin position="175"/>
        <end position="191"/>
    </location>
</feature>
<feature type="transmembrane region" description="Helical" evidence="2">
    <location>
        <begin position="83"/>
        <end position="105"/>
    </location>
</feature>
<dbReference type="OrthoDB" id="4686510at2"/>
<dbReference type="Gene3D" id="1.20.1250.20">
    <property type="entry name" value="MFS general substrate transporter like domains"/>
    <property type="match status" value="1"/>
</dbReference>
<evidence type="ECO:0000313" key="4">
    <source>
        <dbReference type="Proteomes" id="UP000295146"/>
    </source>
</evidence>
<dbReference type="InterPro" id="IPR036259">
    <property type="entry name" value="MFS_trans_sf"/>
</dbReference>
<evidence type="ECO:0000256" key="1">
    <source>
        <dbReference type="SAM" id="MobiDB-lite"/>
    </source>
</evidence>
<feature type="transmembrane region" description="Helical" evidence="2">
    <location>
        <begin position="217"/>
        <end position="241"/>
    </location>
</feature>
<gene>
    <name evidence="3" type="ORF">EV653_6881</name>
</gene>
<dbReference type="Proteomes" id="UP000295146">
    <property type="component" value="Unassembled WGS sequence"/>
</dbReference>
<feature type="transmembrane region" description="Helical" evidence="2">
    <location>
        <begin position="337"/>
        <end position="360"/>
    </location>
</feature>
<dbReference type="SUPFAM" id="SSF103473">
    <property type="entry name" value="MFS general substrate transporter"/>
    <property type="match status" value="1"/>
</dbReference>
<protein>
    <submittedName>
        <fullName evidence="3">MFS family arabinose efflux permease</fullName>
    </submittedName>
</protein>
<comment type="caution">
    <text evidence="3">The sequence shown here is derived from an EMBL/GenBank/DDBJ whole genome shotgun (WGS) entry which is preliminary data.</text>
</comment>
<name>A0A4V3GFH8_9ACTN</name>
<dbReference type="AlphaFoldDB" id="A0A4V3GFH8"/>
<dbReference type="GO" id="GO:0022857">
    <property type="term" value="F:transmembrane transporter activity"/>
    <property type="evidence" value="ECO:0007669"/>
    <property type="project" value="InterPro"/>
</dbReference>
<evidence type="ECO:0000313" key="3">
    <source>
        <dbReference type="EMBL" id="TDW66849.1"/>
    </source>
</evidence>
<sequence length="436" mass="45481">MRGMELSGYRELWRARGVMSLLVASLLARLPMLATMVPIAFLAKDASGSFRWAGVVAGAYSIGTAIAGPMWSRAADRRGPRGVLLVTGIAWSVALVAIALLPAGLHRLLPALAVVAGALVPPVMQTLRAAWPRVVQGPALRTAYSVDATAQELLFMVGPMLGATAVSVASPRLGVLLAAAMSAVFIWWYALRQPKPIPHDHHTKVTARQLLWHRYRLPLILAFGLWVTSFNGISLGIVAFADEHGQRLIAGIFEAVWAFGSLVGGAVAGALPGRRTSYLWRRAALVAAGMLLCVFATWSSVSLGIALFVAGLTLAPAIGALYERLGALTPDVARTEVFGWMGSAAMGGAAIGAAVSGAVIEGFGVRYVWLLAAVLAGASVVLLLRVPPAQHSVSDSVSDSGAESPARRHSDAESTAESTAPVGPELPAGGLLSERA</sequence>
<reference evidence="3 4" key="1">
    <citation type="submission" date="2019-03" db="EMBL/GenBank/DDBJ databases">
        <title>Genomic Encyclopedia of Type Strains, Phase III (KMG-III): the genomes of soil and plant-associated and newly described type strains.</title>
        <authorList>
            <person name="Whitman W."/>
        </authorList>
    </citation>
    <scope>NUCLEOTIDE SEQUENCE [LARGE SCALE GENOMIC DNA]</scope>
    <source>
        <strain evidence="3 4">VKM Ac-2573</strain>
    </source>
</reference>